<dbReference type="Gene3D" id="3.40.50.720">
    <property type="entry name" value="NAD(P)-binding Rossmann-like Domain"/>
    <property type="match status" value="1"/>
</dbReference>
<dbReference type="InterPro" id="IPR041121">
    <property type="entry name" value="SDH_C"/>
</dbReference>
<keyword evidence="5" id="KW-0057">Aromatic amino acid biosynthesis</keyword>
<dbReference type="FunFam" id="3.40.50.10860:FF:000006">
    <property type="entry name" value="Shikimate dehydrogenase (NADP(+))"/>
    <property type="match status" value="1"/>
</dbReference>
<gene>
    <name evidence="9" type="ORF">MNBD_GAMMA13-1647</name>
</gene>
<dbReference type="InterPro" id="IPR022893">
    <property type="entry name" value="Shikimate_DH_fam"/>
</dbReference>
<sequence length="280" mass="29949">MSEHCQPAKQACYAVMGNPIAHSKSPCIHRLFAKQTDQTLGYDALLIDKGKFSAAVAEFFSAGGKGLNVTVPFKQEAWQITDHLSDRAECAGAVNTLWRDQQGHLHGDNTDGIGLVRDLTKNLLVDLQNKTILLLGAGGAARGALAPLLAEQPASLHIANRTRARALELAKTFAEFGSVQASGFDAIEARQFDVVINATAAGLQGKVPALPADIIGSVSFCYDMMYSTEPTAFMQYAAQQGCHQTCDGLGMLVEQAAEAFHLWRGIMPNTAPVIAALRPQ</sequence>
<dbReference type="Pfam" id="PF01488">
    <property type="entry name" value="Shikimate_DH"/>
    <property type="match status" value="1"/>
</dbReference>
<dbReference type="GO" id="GO:0005829">
    <property type="term" value="C:cytosol"/>
    <property type="evidence" value="ECO:0007669"/>
    <property type="project" value="TreeGrafter"/>
</dbReference>
<accession>A0A3B0Z1H5</accession>
<dbReference type="EC" id="1.1.1.25" evidence="1"/>
<evidence type="ECO:0000259" key="7">
    <source>
        <dbReference type="Pfam" id="PF08501"/>
    </source>
</evidence>
<dbReference type="InterPro" id="IPR006151">
    <property type="entry name" value="Shikm_DH/Glu-tRNA_Rdtase"/>
</dbReference>
<dbReference type="GO" id="GO:0008652">
    <property type="term" value="P:amino acid biosynthetic process"/>
    <property type="evidence" value="ECO:0007669"/>
    <property type="project" value="UniProtKB-KW"/>
</dbReference>
<dbReference type="GO" id="GO:0050661">
    <property type="term" value="F:NADP binding"/>
    <property type="evidence" value="ECO:0007669"/>
    <property type="project" value="InterPro"/>
</dbReference>
<dbReference type="NCBIfam" id="TIGR00507">
    <property type="entry name" value="aroE"/>
    <property type="match status" value="1"/>
</dbReference>
<keyword evidence="3" id="KW-0521">NADP</keyword>
<dbReference type="InterPro" id="IPR013708">
    <property type="entry name" value="Shikimate_DH-bd_N"/>
</dbReference>
<dbReference type="SUPFAM" id="SSF53223">
    <property type="entry name" value="Aminoacid dehydrogenase-like, N-terminal domain"/>
    <property type="match status" value="1"/>
</dbReference>
<dbReference type="GO" id="GO:0004764">
    <property type="term" value="F:shikimate 3-dehydrogenase (NADP+) activity"/>
    <property type="evidence" value="ECO:0007669"/>
    <property type="project" value="UniProtKB-EC"/>
</dbReference>
<keyword evidence="4 9" id="KW-0560">Oxidoreductase</keyword>
<dbReference type="Pfam" id="PF08501">
    <property type="entry name" value="Shikimate_dh_N"/>
    <property type="match status" value="1"/>
</dbReference>
<organism evidence="9">
    <name type="scientific">hydrothermal vent metagenome</name>
    <dbReference type="NCBI Taxonomy" id="652676"/>
    <lineage>
        <taxon>unclassified sequences</taxon>
        <taxon>metagenomes</taxon>
        <taxon>ecological metagenomes</taxon>
    </lineage>
</organism>
<reference evidence="9" key="1">
    <citation type="submission" date="2018-06" db="EMBL/GenBank/DDBJ databases">
        <authorList>
            <person name="Zhirakovskaya E."/>
        </authorList>
    </citation>
    <scope>NUCLEOTIDE SEQUENCE</scope>
</reference>
<keyword evidence="2" id="KW-0028">Amino-acid biosynthesis</keyword>
<evidence type="ECO:0000256" key="5">
    <source>
        <dbReference type="ARBA" id="ARBA00023141"/>
    </source>
</evidence>
<evidence type="ECO:0000256" key="3">
    <source>
        <dbReference type="ARBA" id="ARBA00022857"/>
    </source>
</evidence>
<dbReference type="GO" id="GO:0009073">
    <property type="term" value="P:aromatic amino acid family biosynthetic process"/>
    <property type="evidence" value="ECO:0007669"/>
    <property type="project" value="UniProtKB-KW"/>
</dbReference>
<dbReference type="Pfam" id="PF18317">
    <property type="entry name" value="SDH_C"/>
    <property type="match status" value="1"/>
</dbReference>
<evidence type="ECO:0000259" key="6">
    <source>
        <dbReference type="Pfam" id="PF01488"/>
    </source>
</evidence>
<dbReference type="SUPFAM" id="SSF51735">
    <property type="entry name" value="NAD(P)-binding Rossmann-fold domains"/>
    <property type="match status" value="1"/>
</dbReference>
<dbReference type="AlphaFoldDB" id="A0A3B0Z1H5"/>
<dbReference type="InterPro" id="IPR046346">
    <property type="entry name" value="Aminoacid_DH-like_N_sf"/>
</dbReference>
<evidence type="ECO:0000256" key="2">
    <source>
        <dbReference type="ARBA" id="ARBA00022605"/>
    </source>
</evidence>
<evidence type="ECO:0000313" key="9">
    <source>
        <dbReference type="EMBL" id="VAW82790.1"/>
    </source>
</evidence>
<dbReference type="InterPro" id="IPR011342">
    <property type="entry name" value="Shikimate_DH"/>
</dbReference>
<name>A0A3B0Z1H5_9ZZZZ</name>
<feature type="domain" description="SDH C-terminal" evidence="8">
    <location>
        <begin position="248"/>
        <end position="278"/>
    </location>
</feature>
<dbReference type="GO" id="GO:0009423">
    <property type="term" value="P:chorismate biosynthetic process"/>
    <property type="evidence" value="ECO:0007669"/>
    <property type="project" value="UniProtKB-UniPathway"/>
</dbReference>
<dbReference type="FunFam" id="3.40.50.720:FF:000104">
    <property type="entry name" value="Shikimate dehydrogenase (NADP(+))"/>
    <property type="match status" value="1"/>
</dbReference>
<dbReference type="EMBL" id="UOFK01000331">
    <property type="protein sequence ID" value="VAW82790.1"/>
    <property type="molecule type" value="Genomic_DNA"/>
</dbReference>
<dbReference type="PANTHER" id="PTHR21089">
    <property type="entry name" value="SHIKIMATE DEHYDROGENASE"/>
    <property type="match status" value="1"/>
</dbReference>
<dbReference type="UniPathway" id="UPA00053">
    <property type="reaction ID" value="UER00087"/>
</dbReference>
<evidence type="ECO:0000259" key="8">
    <source>
        <dbReference type="Pfam" id="PF18317"/>
    </source>
</evidence>
<dbReference type="CDD" id="cd01065">
    <property type="entry name" value="NAD_bind_Shikimate_DH"/>
    <property type="match status" value="1"/>
</dbReference>
<feature type="domain" description="Shikimate dehydrogenase substrate binding N-terminal" evidence="7">
    <location>
        <begin position="15"/>
        <end position="97"/>
    </location>
</feature>
<feature type="domain" description="Quinate/shikimate 5-dehydrogenase/glutamyl-tRNA reductase" evidence="6">
    <location>
        <begin position="119"/>
        <end position="201"/>
    </location>
</feature>
<protein>
    <recommendedName>
        <fullName evidence="1">shikimate dehydrogenase (NADP(+))</fullName>
        <ecNumber evidence="1">1.1.1.25</ecNumber>
    </recommendedName>
</protein>
<dbReference type="PANTHER" id="PTHR21089:SF1">
    <property type="entry name" value="BIFUNCTIONAL 3-DEHYDROQUINATE DEHYDRATASE_SHIKIMATE DEHYDROGENASE, CHLOROPLASTIC"/>
    <property type="match status" value="1"/>
</dbReference>
<dbReference type="HAMAP" id="MF_00222">
    <property type="entry name" value="Shikimate_DH_AroE"/>
    <property type="match status" value="1"/>
</dbReference>
<evidence type="ECO:0000256" key="4">
    <source>
        <dbReference type="ARBA" id="ARBA00023002"/>
    </source>
</evidence>
<dbReference type="Gene3D" id="3.40.50.10860">
    <property type="entry name" value="Leucine Dehydrogenase, chain A, domain 1"/>
    <property type="match status" value="1"/>
</dbReference>
<dbReference type="NCBIfam" id="NF001310">
    <property type="entry name" value="PRK00258.1-2"/>
    <property type="match status" value="1"/>
</dbReference>
<proteinExistence type="inferred from homology"/>
<evidence type="ECO:0000256" key="1">
    <source>
        <dbReference type="ARBA" id="ARBA00012962"/>
    </source>
</evidence>
<dbReference type="InterPro" id="IPR036291">
    <property type="entry name" value="NAD(P)-bd_dom_sf"/>
</dbReference>
<dbReference type="GO" id="GO:0019632">
    <property type="term" value="P:shikimate metabolic process"/>
    <property type="evidence" value="ECO:0007669"/>
    <property type="project" value="InterPro"/>
</dbReference>